<evidence type="ECO:0000313" key="2">
    <source>
        <dbReference type="Proteomes" id="UP000625283"/>
    </source>
</evidence>
<dbReference type="InterPro" id="IPR002763">
    <property type="entry name" value="DUF72"/>
</dbReference>
<dbReference type="Pfam" id="PF01904">
    <property type="entry name" value="DUF72"/>
    <property type="match status" value="1"/>
</dbReference>
<protein>
    <submittedName>
        <fullName evidence="1">DUF72 domain-containing protein</fullName>
    </submittedName>
</protein>
<proteinExistence type="predicted"/>
<comment type="caution">
    <text evidence="1">The sequence shown here is derived from an EMBL/GenBank/DDBJ whole genome shotgun (WGS) entry which is preliminary data.</text>
</comment>
<dbReference type="InterPro" id="IPR036520">
    <property type="entry name" value="UPF0759_sf"/>
</dbReference>
<reference evidence="1 2" key="1">
    <citation type="submission" date="2021-01" db="EMBL/GenBank/DDBJ databases">
        <title>C459-1 draft genome sequence.</title>
        <authorList>
            <person name="Zhang X.-F."/>
        </authorList>
    </citation>
    <scope>NUCLEOTIDE SEQUENCE [LARGE SCALE GENOMIC DNA]</scope>
    <source>
        <strain evidence="2">C459-1</strain>
    </source>
</reference>
<dbReference type="Gene3D" id="3.20.20.410">
    <property type="entry name" value="Protein of unknown function UPF0759"/>
    <property type="match status" value="1"/>
</dbReference>
<sequence>MKKVKKEDWHIGCSGFYYKDWKGKFYPKDLPQKDWLDYYCRHFETLESNVTFYRFPQLTFLQNWYKRTPEKFRFAVKAPRLITHYKKFVDTQTLMADFYNTVQHGLAEKLKCALFQLPPSMAYDDMILQRIIDALDSNYPNVLEFRHASWWRPEVYEKLGKHNITFCGMSHPKLPNEVVVNTSMVYYRMHGSTKLYGSSYTDEELKELIKAIEVHPEVQDSYIYFNNDMDGHAIENANRLKELLYK</sequence>
<name>A0ABS1R2N9_9SPHI</name>
<dbReference type="SUPFAM" id="SSF117396">
    <property type="entry name" value="TM1631-like"/>
    <property type="match status" value="1"/>
</dbReference>
<dbReference type="Proteomes" id="UP000625283">
    <property type="component" value="Unassembled WGS sequence"/>
</dbReference>
<dbReference type="PANTHER" id="PTHR30348:SF4">
    <property type="entry name" value="DUF72 DOMAIN-CONTAINING PROTEIN"/>
    <property type="match status" value="1"/>
</dbReference>
<organism evidence="1 2">
    <name type="scientific">Sphingobacterium faecale</name>
    <dbReference type="NCBI Taxonomy" id="2803775"/>
    <lineage>
        <taxon>Bacteria</taxon>
        <taxon>Pseudomonadati</taxon>
        <taxon>Bacteroidota</taxon>
        <taxon>Sphingobacteriia</taxon>
        <taxon>Sphingobacteriales</taxon>
        <taxon>Sphingobacteriaceae</taxon>
        <taxon>Sphingobacterium</taxon>
    </lineage>
</organism>
<accession>A0ABS1R2N9</accession>
<dbReference type="EMBL" id="JAERTY010000004">
    <property type="protein sequence ID" value="MBL1408976.1"/>
    <property type="molecule type" value="Genomic_DNA"/>
</dbReference>
<dbReference type="PANTHER" id="PTHR30348">
    <property type="entry name" value="UNCHARACTERIZED PROTEIN YECE"/>
    <property type="match status" value="1"/>
</dbReference>
<dbReference type="RefSeq" id="WP_202102724.1">
    <property type="nucleotide sequence ID" value="NZ_JAERTY010000004.1"/>
</dbReference>
<evidence type="ECO:0000313" key="1">
    <source>
        <dbReference type="EMBL" id="MBL1408976.1"/>
    </source>
</evidence>
<keyword evidence="2" id="KW-1185">Reference proteome</keyword>
<gene>
    <name evidence="1" type="ORF">JKG61_09465</name>
</gene>